<comment type="caution">
    <text evidence="4">The sequence shown here is derived from an EMBL/GenBank/DDBJ whole genome shotgun (WGS) entry which is preliminary data.</text>
</comment>
<evidence type="ECO:0000259" key="3">
    <source>
        <dbReference type="Pfam" id="PF11740"/>
    </source>
</evidence>
<reference evidence="4 5" key="1">
    <citation type="submission" date="2022-12" db="EMBL/GenBank/DDBJ databases">
        <title>Dasania phycosphaerae sp. nov., isolated from particulate material of the south coast of Korea.</title>
        <authorList>
            <person name="Jiang Y."/>
        </authorList>
    </citation>
    <scope>NUCLEOTIDE SEQUENCE [LARGE SCALE GENOMIC DNA]</scope>
    <source>
        <strain evidence="4 5">GY-19</strain>
    </source>
</reference>
<evidence type="ECO:0000256" key="2">
    <source>
        <dbReference type="SAM" id="MobiDB-lite"/>
    </source>
</evidence>
<name>A0A9J6RQ96_9GAMM</name>
<keyword evidence="5" id="KW-1185">Reference proteome</keyword>
<dbReference type="EMBL" id="JAPTGG010000013">
    <property type="protein sequence ID" value="MCZ0866465.1"/>
    <property type="molecule type" value="Genomic_DNA"/>
</dbReference>
<dbReference type="RefSeq" id="WP_004748871.1">
    <property type="nucleotide sequence ID" value="NZ_JAPTGG010000013.1"/>
</dbReference>
<accession>A0A9J6RQ96</accession>
<keyword evidence="1" id="KW-0175">Coiled coil</keyword>
<evidence type="ECO:0000313" key="4">
    <source>
        <dbReference type="EMBL" id="MCZ0866465.1"/>
    </source>
</evidence>
<evidence type="ECO:0000256" key="1">
    <source>
        <dbReference type="SAM" id="Coils"/>
    </source>
</evidence>
<feature type="domain" description="KfrA N-terminal DNA-binding" evidence="3">
    <location>
        <begin position="8"/>
        <end position="122"/>
    </location>
</feature>
<dbReference type="GeneID" id="23448006"/>
<keyword evidence="4" id="KW-0238">DNA-binding</keyword>
<feature type="coiled-coil region" evidence="1">
    <location>
        <begin position="95"/>
        <end position="199"/>
    </location>
</feature>
<feature type="region of interest" description="Disordered" evidence="2">
    <location>
        <begin position="21"/>
        <end position="40"/>
    </location>
</feature>
<dbReference type="Pfam" id="PF11740">
    <property type="entry name" value="KfrA_N"/>
    <property type="match status" value="1"/>
</dbReference>
<evidence type="ECO:0000313" key="5">
    <source>
        <dbReference type="Proteomes" id="UP001069090"/>
    </source>
</evidence>
<gene>
    <name evidence="4" type="ORF">O0V09_14735</name>
</gene>
<dbReference type="GO" id="GO:0003677">
    <property type="term" value="F:DNA binding"/>
    <property type="evidence" value="ECO:0007669"/>
    <property type="project" value="UniProtKB-KW"/>
</dbReference>
<dbReference type="AlphaFoldDB" id="A0A9J6RQ96"/>
<proteinExistence type="predicted"/>
<dbReference type="Gene3D" id="1.10.287.1490">
    <property type="match status" value="1"/>
</dbReference>
<dbReference type="Proteomes" id="UP001069090">
    <property type="component" value="Unassembled WGS sequence"/>
</dbReference>
<dbReference type="InterPro" id="IPR021104">
    <property type="entry name" value="KfrA_DNA-bd_N"/>
</dbReference>
<protein>
    <submittedName>
        <fullName evidence="4">DNA-binding protein</fullName>
    </submittedName>
</protein>
<sequence length="202" mass="22516">MKIKPEIKERIVEAANALVAEGNENPTNEQVRERMGSGSLSHISPVMREWRESQKARVVAALEIPSELKKAIETSLSQVWTAASKLASATVEKIQQEAQANIDAAAHERDEALNEISRLETRIADLLTLEHEQGEEIQKLKSDLDAAQGENARFQTELAALSARVDERNEQIKGLKEELKEARDDNKSLQAELVEIAKESKK</sequence>
<organism evidence="4 5">
    <name type="scientific">Dasania phycosphaerae</name>
    <dbReference type="NCBI Taxonomy" id="2950436"/>
    <lineage>
        <taxon>Bacteria</taxon>
        <taxon>Pseudomonadati</taxon>
        <taxon>Pseudomonadota</taxon>
        <taxon>Gammaproteobacteria</taxon>
        <taxon>Cellvibrionales</taxon>
        <taxon>Spongiibacteraceae</taxon>
        <taxon>Dasania</taxon>
    </lineage>
</organism>